<evidence type="ECO:0000313" key="1">
    <source>
        <dbReference type="EMBL" id="RPA81937.1"/>
    </source>
</evidence>
<proteinExistence type="predicted"/>
<organism evidence="1 2">
    <name type="scientific">Ascobolus immersus RN42</name>
    <dbReference type="NCBI Taxonomy" id="1160509"/>
    <lineage>
        <taxon>Eukaryota</taxon>
        <taxon>Fungi</taxon>
        <taxon>Dikarya</taxon>
        <taxon>Ascomycota</taxon>
        <taxon>Pezizomycotina</taxon>
        <taxon>Pezizomycetes</taxon>
        <taxon>Pezizales</taxon>
        <taxon>Ascobolaceae</taxon>
        <taxon>Ascobolus</taxon>
    </lineage>
</organism>
<name>A0A3N4I8Y2_ASCIM</name>
<evidence type="ECO:0000313" key="2">
    <source>
        <dbReference type="Proteomes" id="UP000275078"/>
    </source>
</evidence>
<dbReference type="Proteomes" id="UP000275078">
    <property type="component" value="Unassembled WGS sequence"/>
</dbReference>
<sequence length="102" mass="12237">MTDPLIDKIRFIFFPDRQLQPRSARVVKLVPHPTPPGCLARFFELPAELRTMIYTFMHPDTLERLKELHEYFRREIREEDHLMALLNNGYTKCSDKDCKCRE</sequence>
<dbReference type="AlphaFoldDB" id="A0A3N4I8Y2"/>
<keyword evidence="2" id="KW-1185">Reference proteome</keyword>
<dbReference type="EMBL" id="ML119675">
    <property type="protein sequence ID" value="RPA81937.1"/>
    <property type="molecule type" value="Genomic_DNA"/>
</dbReference>
<gene>
    <name evidence="1" type="ORF">BJ508DRAFT_361553</name>
</gene>
<accession>A0A3N4I8Y2</accession>
<reference evidence="1 2" key="1">
    <citation type="journal article" date="2018" name="Nat. Ecol. Evol.">
        <title>Pezizomycetes genomes reveal the molecular basis of ectomycorrhizal truffle lifestyle.</title>
        <authorList>
            <person name="Murat C."/>
            <person name="Payen T."/>
            <person name="Noel B."/>
            <person name="Kuo A."/>
            <person name="Morin E."/>
            <person name="Chen J."/>
            <person name="Kohler A."/>
            <person name="Krizsan K."/>
            <person name="Balestrini R."/>
            <person name="Da Silva C."/>
            <person name="Montanini B."/>
            <person name="Hainaut M."/>
            <person name="Levati E."/>
            <person name="Barry K.W."/>
            <person name="Belfiori B."/>
            <person name="Cichocki N."/>
            <person name="Clum A."/>
            <person name="Dockter R.B."/>
            <person name="Fauchery L."/>
            <person name="Guy J."/>
            <person name="Iotti M."/>
            <person name="Le Tacon F."/>
            <person name="Lindquist E.A."/>
            <person name="Lipzen A."/>
            <person name="Malagnac F."/>
            <person name="Mello A."/>
            <person name="Molinier V."/>
            <person name="Miyauchi S."/>
            <person name="Poulain J."/>
            <person name="Riccioni C."/>
            <person name="Rubini A."/>
            <person name="Sitrit Y."/>
            <person name="Splivallo R."/>
            <person name="Traeger S."/>
            <person name="Wang M."/>
            <person name="Zifcakova L."/>
            <person name="Wipf D."/>
            <person name="Zambonelli A."/>
            <person name="Paolocci F."/>
            <person name="Nowrousian M."/>
            <person name="Ottonello S."/>
            <person name="Baldrian P."/>
            <person name="Spatafora J.W."/>
            <person name="Henrissat B."/>
            <person name="Nagy L.G."/>
            <person name="Aury J.M."/>
            <person name="Wincker P."/>
            <person name="Grigoriev I.V."/>
            <person name="Bonfante P."/>
            <person name="Martin F.M."/>
        </authorList>
    </citation>
    <scope>NUCLEOTIDE SEQUENCE [LARGE SCALE GENOMIC DNA]</scope>
    <source>
        <strain evidence="1 2">RN42</strain>
    </source>
</reference>
<protein>
    <submittedName>
        <fullName evidence="1">Uncharacterized protein</fullName>
    </submittedName>
</protein>